<keyword evidence="5" id="KW-0547">Nucleotide-binding</keyword>
<feature type="domain" description="Histidine kinase" evidence="9">
    <location>
        <begin position="17"/>
        <end position="134"/>
    </location>
</feature>
<evidence type="ECO:0000256" key="3">
    <source>
        <dbReference type="ARBA" id="ARBA00022553"/>
    </source>
</evidence>
<organism evidence="10 11">
    <name type="scientific">Vibrio ishigakensis</name>
    <dbReference type="NCBI Taxonomy" id="1481914"/>
    <lineage>
        <taxon>Bacteria</taxon>
        <taxon>Pseudomonadati</taxon>
        <taxon>Pseudomonadota</taxon>
        <taxon>Gammaproteobacteria</taxon>
        <taxon>Vibrionales</taxon>
        <taxon>Vibrionaceae</taxon>
        <taxon>Vibrio</taxon>
    </lineage>
</organism>
<keyword evidence="3" id="KW-0597">Phosphoprotein</keyword>
<evidence type="ECO:0000313" key="10">
    <source>
        <dbReference type="EMBL" id="GAM56056.1"/>
    </source>
</evidence>
<gene>
    <name evidence="10" type="ORF">JCM19231_5693</name>
</gene>
<name>A0A0B8NQ17_9VIBR</name>
<keyword evidence="6 10" id="KW-0418">Kinase</keyword>
<dbReference type="GO" id="GO:0005524">
    <property type="term" value="F:ATP binding"/>
    <property type="evidence" value="ECO:0007669"/>
    <property type="project" value="UniProtKB-KW"/>
</dbReference>
<comment type="catalytic activity">
    <reaction evidence="1">
        <text>ATP + protein L-histidine = ADP + protein N-phospho-L-histidine.</text>
        <dbReference type="EC" id="2.7.13.3"/>
    </reaction>
</comment>
<dbReference type="InterPro" id="IPR036890">
    <property type="entry name" value="HATPase_C_sf"/>
</dbReference>
<sequence>MVEANIANQTKSAFLANMSHEIRTPMNAIIGMSHLALEEQMNSKAQNYVTKVHQSAQSLLLIINDILDISKIESGKFELEQRPFSLRDTLRHISDVIGFRIFEKDLQFVFNVDGRIPRMVIGDELRLSQVLINLAITPPSLPMKGM</sequence>
<dbReference type="EMBL" id="BBRZ01000022">
    <property type="protein sequence ID" value="GAM56056.1"/>
    <property type="molecule type" value="Genomic_DNA"/>
</dbReference>
<reference evidence="10 11" key="2">
    <citation type="submission" date="2015-01" db="EMBL/GenBank/DDBJ databases">
        <authorList>
            <consortium name="NBRP consortium"/>
            <person name="Sawabe T."/>
            <person name="Meirelles P."/>
            <person name="Feng G."/>
            <person name="Sayaka M."/>
            <person name="Hattori M."/>
            <person name="Ohkuma M."/>
        </authorList>
    </citation>
    <scope>NUCLEOTIDE SEQUENCE [LARGE SCALE GENOMIC DNA]</scope>
    <source>
        <strain evidence="11">JCM 19231</strain>
    </source>
</reference>
<dbReference type="InterPro" id="IPR005467">
    <property type="entry name" value="His_kinase_dom"/>
</dbReference>
<dbReference type="EC" id="2.7.13.3" evidence="2"/>
<accession>A0A0B8NQ17</accession>
<evidence type="ECO:0000256" key="4">
    <source>
        <dbReference type="ARBA" id="ARBA00022679"/>
    </source>
</evidence>
<dbReference type="PROSITE" id="PS50109">
    <property type="entry name" value="HIS_KIN"/>
    <property type="match status" value="1"/>
</dbReference>
<dbReference type="SMART" id="SM00388">
    <property type="entry name" value="HisKA"/>
    <property type="match status" value="1"/>
</dbReference>
<dbReference type="SUPFAM" id="SSF55874">
    <property type="entry name" value="ATPase domain of HSP90 chaperone/DNA topoisomerase II/histidine kinase"/>
    <property type="match status" value="1"/>
</dbReference>
<dbReference type="GO" id="GO:0000155">
    <property type="term" value="F:phosphorelay sensor kinase activity"/>
    <property type="evidence" value="ECO:0007669"/>
    <property type="project" value="InterPro"/>
</dbReference>
<evidence type="ECO:0000256" key="8">
    <source>
        <dbReference type="ARBA" id="ARBA00023012"/>
    </source>
</evidence>
<proteinExistence type="predicted"/>
<dbReference type="PANTHER" id="PTHR45339">
    <property type="entry name" value="HYBRID SIGNAL TRANSDUCTION HISTIDINE KINASE J"/>
    <property type="match status" value="1"/>
</dbReference>
<comment type="caution">
    <text evidence="10">The sequence shown here is derived from an EMBL/GenBank/DDBJ whole genome shotgun (WGS) entry which is preliminary data.</text>
</comment>
<dbReference type="Pfam" id="PF00512">
    <property type="entry name" value="HisKA"/>
    <property type="match status" value="1"/>
</dbReference>
<evidence type="ECO:0000256" key="5">
    <source>
        <dbReference type="ARBA" id="ARBA00022741"/>
    </source>
</evidence>
<evidence type="ECO:0000256" key="1">
    <source>
        <dbReference type="ARBA" id="ARBA00000085"/>
    </source>
</evidence>
<dbReference type="AlphaFoldDB" id="A0A0B8NQ17"/>
<dbReference type="FunFam" id="1.10.287.130:FF:000002">
    <property type="entry name" value="Two-component osmosensing histidine kinase"/>
    <property type="match status" value="1"/>
</dbReference>
<evidence type="ECO:0000256" key="6">
    <source>
        <dbReference type="ARBA" id="ARBA00022777"/>
    </source>
</evidence>
<dbReference type="Proteomes" id="UP000031671">
    <property type="component" value="Unassembled WGS sequence"/>
</dbReference>
<keyword evidence="8" id="KW-0902">Two-component regulatory system</keyword>
<protein>
    <recommendedName>
        <fullName evidence="2">histidine kinase</fullName>
        <ecNumber evidence="2">2.7.13.3</ecNumber>
    </recommendedName>
</protein>
<dbReference type="SUPFAM" id="SSF47384">
    <property type="entry name" value="Homodimeric domain of signal transducing histidine kinase"/>
    <property type="match status" value="1"/>
</dbReference>
<keyword evidence="4" id="KW-0808">Transferase</keyword>
<dbReference type="InterPro" id="IPR003661">
    <property type="entry name" value="HisK_dim/P_dom"/>
</dbReference>
<dbReference type="Gene3D" id="3.30.565.10">
    <property type="entry name" value="Histidine kinase-like ATPase, C-terminal domain"/>
    <property type="match status" value="1"/>
</dbReference>
<keyword evidence="11" id="KW-1185">Reference proteome</keyword>
<evidence type="ECO:0000256" key="7">
    <source>
        <dbReference type="ARBA" id="ARBA00022840"/>
    </source>
</evidence>
<evidence type="ECO:0000256" key="2">
    <source>
        <dbReference type="ARBA" id="ARBA00012438"/>
    </source>
</evidence>
<dbReference type="CDD" id="cd00082">
    <property type="entry name" value="HisKA"/>
    <property type="match status" value="1"/>
</dbReference>
<evidence type="ECO:0000313" key="11">
    <source>
        <dbReference type="Proteomes" id="UP000031671"/>
    </source>
</evidence>
<keyword evidence="7" id="KW-0067">ATP-binding</keyword>
<evidence type="ECO:0000259" key="9">
    <source>
        <dbReference type="PROSITE" id="PS50109"/>
    </source>
</evidence>
<dbReference type="PANTHER" id="PTHR45339:SF1">
    <property type="entry name" value="HYBRID SIGNAL TRANSDUCTION HISTIDINE KINASE J"/>
    <property type="match status" value="1"/>
</dbReference>
<dbReference type="InterPro" id="IPR036097">
    <property type="entry name" value="HisK_dim/P_sf"/>
</dbReference>
<reference evidence="10 11" key="1">
    <citation type="submission" date="2015-01" db="EMBL/GenBank/DDBJ databases">
        <title>Vibrio sp. C1 JCM 19231 whole genome shotgun sequence.</title>
        <authorList>
            <person name="Sawabe T."/>
            <person name="Meirelles P."/>
            <person name="Feng G."/>
            <person name="Sayaka M."/>
            <person name="Hattori M."/>
            <person name="Ohkuma M."/>
        </authorList>
    </citation>
    <scope>NUCLEOTIDE SEQUENCE [LARGE SCALE GENOMIC DNA]</scope>
    <source>
        <strain evidence="11">JCM 19231</strain>
    </source>
</reference>
<dbReference type="Gene3D" id="1.10.287.130">
    <property type="match status" value="1"/>
</dbReference>